<sequence>MLKTRRRMSAPTLTPAPSPTRPLIIDSTMVEADQETLSTTATTTSPALSTPRLATTSATALPTTLALNAGPDKDGLTGIPKPKGDATIRDISIPSSGVSFSNQEERTLKKKLYSMQTELTDVRYRLDISQDELKAKSMRIQELETFIHSISQHQILEHFHLSRIRRQVCLKARELTLNLTPNKYSVSSGSVGDSRNSRTHRDPHSSDPYTYSPSNLHLEPDTVTAVTTANDATTTDTLDFLTALSSDLLSIADRMLAKIHASTTPDYQSLVDLFVWESSGSEQVLRGAAATVDVASEDANTDSGVYRPYGDNGDVDAIMKDKEEECQDDENDDYLQTSARNAILRKGKKNDDRCIELASETTAMMDNYANKKGKFGANEELGNDSEQC</sequence>
<evidence type="ECO:0000313" key="3">
    <source>
        <dbReference type="Proteomes" id="UP000297245"/>
    </source>
</evidence>
<evidence type="ECO:0000256" key="1">
    <source>
        <dbReference type="SAM" id="MobiDB-lite"/>
    </source>
</evidence>
<reference evidence="2 3" key="1">
    <citation type="journal article" date="2019" name="Nat. Ecol. Evol.">
        <title>Megaphylogeny resolves global patterns of mushroom evolution.</title>
        <authorList>
            <person name="Varga T."/>
            <person name="Krizsan K."/>
            <person name="Foldi C."/>
            <person name="Dima B."/>
            <person name="Sanchez-Garcia M."/>
            <person name="Sanchez-Ramirez S."/>
            <person name="Szollosi G.J."/>
            <person name="Szarkandi J.G."/>
            <person name="Papp V."/>
            <person name="Albert L."/>
            <person name="Andreopoulos W."/>
            <person name="Angelini C."/>
            <person name="Antonin V."/>
            <person name="Barry K.W."/>
            <person name="Bougher N.L."/>
            <person name="Buchanan P."/>
            <person name="Buyck B."/>
            <person name="Bense V."/>
            <person name="Catcheside P."/>
            <person name="Chovatia M."/>
            <person name="Cooper J."/>
            <person name="Damon W."/>
            <person name="Desjardin D."/>
            <person name="Finy P."/>
            <person name="Geml J."/>
            <person name="Haridas S."/>
            <person name="Hughes K."/>
            <person name="Justo A."/>
            <person name="Karasinski D."/>
            <person name="Kautmanova I."/>
            <person name="Kiss B."/>
            <person name="Kocsube S."/>
            <person name="Kotiranta H."/>
            <person name="LaButti K.M."/>
            <person name="Lechner B.E."/>
            <person name="Liimatainen K."/>
            <person name="Lipzen A."/>
            <person name="Lukacs Z."/>
            <person name="Mihaltcheva S."/>
            <person name="Morgado L.N."/>
            <person name="Niskanen T."/>
            <person name="Noordeloos M.E."/>
            <person name="Ohm R.A."/>
            <person name="Ortiz-Santana B."/>
            <person name="Ovrebo C."/>
            <person name="Racz N."/>
            <person name="Riley R."/>
            <person name="Savchenko A."/>
            <person name="Shiryaev A."/>
            <person name="Soop K."/>
            <person name="Spirin V."/>
            <person name="Szebenyi C."/>
            <person name="Tomsovsky M."/>
            <person name="Tulloss R.E."/>
            <person name="Uehling J."/>
            <person name="Grigoriev I.V."/>
            <person name="Vagvolgyi C."/>
            <person name="Papp T."/>
            <person name="Martin F.M."/>
            <person name="Miettinen O."/>
            <person name="Hibbett D.S."/>
            <person name="Nagy L.G."/>
        </authorList>
    </citation>
    <scope>NUCLEOTIDE SEQUENCE [LARGE SCALE GENOMIC DNA]</scope>
    <source>
        <strain evidence="2 3">CBS 962.96</strain>
    </source>
</reference>
<name>A0A4S8KNK9_DENBC</name>
<keyword evidence="3" id="KW-1185">Reference proteome</keyword>
<evidence type="ECO:0000313" key="2">
    <source>
        <dbReference type="EMBL" id="THU77189.1"/>
    </source>
</evidence>
<dbReference type="AlphaFoldDB" id="A0A4S8KNK9"/>
<accession>A0A4S8KNK9</accession>
<feature type="compositionally biased region" description="Basic and acidic residues" evidence="1">
    <location>
        <begin position="195"/>
        <end position="205"/>
    </location>
</feature>
<dbReference type="Proteomes" id="UP000297245">
    <property type="component" value="Unassembled WGS sequence"/>
</dbReference>
<gene>
    <name evidence="2" type="ORF">K435DRAFT_846298</name>
</gene>
<feature type="compositionally biased region" description="Polar residues" evidence="1">
    <location>
        <begin position="185"/>
        <end position="194"/>
    </location>
</feature>
<protein>
    <submittedName>
        <fullName evidence="2">Uncharacterized protein</fullName>
    </submittedName>
</protein>
<feature type="region of interest" description="Disordered" evidence="1">
    <location>
        <begin position="185"/>
        <end position="217"/>
    </location>
</feature>
<dbReference type="EMBL" id="ML180520">
    <property type="protein sequence ID" value="THU77189.1"/>
    <property type="molecule type" value="Genomic_DNA"/>
</dbReference>
<organism evidence="2 3">
    <name type="scientific">Dendrothele bispora (strain CBS 962.96)</name>
    <dbReference type="NCBI Taxonomy" id="1314807"/>
    <lineage>
        <taxon>Eukaryota</taxon>
        <taxon>Fungi</taxon>
        <taxon>Dikarya</taxon>
        <taxon>Basidiomycota</taxon>
        <taxon>Agaricomycotina</taxon>
        <taxon>Agaricomycetes</taxon>
        <taxon>Agaricomycetidae</taxon>
        <taxon>Agaricales</taxon>
        <taxon>Agaricales incertae sedis</taxon>
        <taxon>Dendrothele</taxon>
    </lineage>
</organism>
<feature type="region of interest" description="Disordered" evidence="1">
    <location>
        <begin position="1"/>
        <end position="22"/>
    </location>
</feature>
<proteinExistence type="predicted"/>